<dbReference type="EnsemblPlants" id="TuG1812G0600002087.01.T01">
    <property type="protein sequence ID" value="TuG1812G0600002087.01.T01.cds372171"/>
    <property type="gene ID" value="TuG1812G0600002087.01"/>
</dbReference>
<keyword evidence="3" id="KW-1185">Reference proteome</keyword>
<sequence>MSATYWMFFHHCSTCTETMGPFWFIFLPPSLFFTVMCVNSTRVSTPFLLVFFNLCLFHYNLGLLFQWIFLRHSPSFMVIAQYLWSWTVSLAHFIPLSHPFSCIPYLVSVVSLLFLPPLLYLLWPIY</sequence>
<dbReference type="AlphaFoldDB" id="A0A8R7QR76"/>
<reference evidence="2" key="3">
    <citation type="submission" date="2022-06" db="UniProtKB">
        <authorList>
            <consortium name="EnsemblPlants"/>
        </authorList>
    </citation>
    <scope>IDENTIFICATION</scope>
</reference>
<keyword evidence="1" id="KW-0472">Membrane</keyword>
<organism evidence="2 3">
    <name type="scientific">Triticum urartu</name>
    <name type="common">Red wild einkorn</name>
    <name type="synonym">Crithodium urartu</name>
    <dbReference type="NCBI Taxonomy" id="4572"/>
    <lineage>
        <taxon>Eukaryota</taxon>
        <taxon>Viridiplantae</taxon>
        <taxon>Streptophyta</taxon>
        <taxon>Embryophyta</taxon>
        <taxon>Tracheophyta</taxon>
        <taxon>Spermatophyta</taxon>
        <taxon>Magnoliopsida</taxon>
        <taxon>Liliopsida</taxon>
        <taxon>Poales</taxon>
        <taxon>Poaceae</taxon>
        <taxon>BOP clade</taxon>
        <taxon>Pooideae</taxon>
        <taxon>Triticodae</taxon>
        <taxon>Triticeae</taxon>
        <taxon>Triticinae</taxon>
        <taxon>Triticum</taxon>
    </lineage>
</organism>
<name>A0A8R7QR76_TRIUA</name>
<dbReference type="Gramene" id="TuG1812G0600002084.01.T01">
    <property type="protein sequence ID" value="TuG1812G0600002084.01.T01.cds469362"/>
    <property type="gene ID" value="TuG1812G0600002084.01"/>
</dbReference>
<reference evidence="3" key="1">
    <citation type="journal article" date="2013" name="Nature">
        <title>Draft genome of the wheat A-genome progenitor Triticum urartu.</title>
        <authorList>
            <person name="Ling H.Q."/>
            <person name="Zhao S."/>
            <person name="Liu D."/>
            <person name="Wang J."/>
            <person name="Sun H."/>
            <person name="Zhang C."/>
            <person name="Fan H."/>
            <person name="Li D."/>
            <person name="Dong L."/>
            <person name="Tao Y."/>
            <person name="Gao C."/>
            <person name="Wu H."/>
            <person name="Li Y."/>
            <person name="Cui Y."/>
            <person name="Guo X."/>
            <person name="Zheng S."/>
            <person name="Wang B."/>
            <person name="Yu K."/>
            <person name="Liang Q."/>
            <person name="Yang W."/>
            <person name="Lou X."/>
            <person name="Chen J."/>
            <person name="Feng M."/>
            <person name="Jian J."/>
            <person name="Zhang X."/>
            <person name="Luo G."/>
            <person name="Jiang Y."/>
            <person name="Liu J."/>
            <person name="Wang Z."/>
            <person name="Sha Y."/>
            <person name="Zhang B."/>
            <person name="Wu H."/>
            <person name="Tang D."/>
            <person name="Shen Q."/>
            <person name="Xue P."/>
            <person name="Zou S."/>
            <person name="Wang X."/>
            <person name="Liu X."/>
            <person name="Wang F."/>
            <person name="Yang Y."/>
            <person name="An X."/>
            <person name="Dong Z."/>
            <person name="Zhang K."/>
            <person name="Zhang X."/>
            <person name="Luo M.C."/>
            <person name="Dvorak J."/>
            <person name="Tong Y."/>
            <person name="Wang J."/>
            <person name="Yang H."/>
            <person name="Li Z."/>
            <person name="Wang D."/>
            <person name="Zhang A."/>
            <person name="Wang J."/>
        </authorList>
    </citation>
    <scope>NUCLEOTIDE SEQUENCE</scope>
    <source>
        <strain evidence="3">cv. G1812</strain>
    </source>
</reference>
<feature type="transmembrane region" description="Helical" evidence="1">
    <location>
        <begin position="103"/>
        <end position="123"/>
    </location>
</feature>
<proteinExistence type="predicted"/>
<evidence type="ECO:0000256" key="1">
    <source>
        <dbReference type="SAM" id="Phobius"/>
    </source>
</evidence>
<keyword evidence="1" id="KW-0812">Transmembrane</keyword>
<feature type="transmembrane region" description="Helical" evidence="1">
    <location>
        <begin position="47"/>
        <end position="69"/>
    </location>
</feature>
<protein>
    <submittedName>
        <fullName evidence="2">Uncharacterized protein</fullName>
    </submittedName>
</protein>
<keyword evidence="1" id="KW-1133">Transmembrane helix</keyword>
<feature type="transmembrane region" description="Helical" evidence="1">
    <location>
        <begin position="20"/>
        <end position="40"/>
    </location>
</feature>
<accession>A0A8R7QR76</accession>
<dbReference type="Gramene" id="TuG1812G0600002087.01.T01">
    <property type="protein sequence ID" value="TuG1812G0600002087.01.T01.cds372171"/>
    <property type="gene ID" value="TuG1812G0600002087.01"/>
</dbReference>
<dbReference type="Proteomes" id="UP000015106">
    <property type="component" value="Chromosome 6"/>
</dbReference>
<evidence type="ECO:0000313" key="3">
    <source>
        <dbReference type="Proteomes" id="UP000015106"/>
    </source>
</evidence>
<feature type="transmembrane region" description="Helical" evidence="1">
    <location>
        <begin position="75"/>
        <end position="96"/>
    </location>
</feature>
<dbReference type="EnsemblPlants" id="TuG1812G0600002084.01.T01">
    <property type="protein sequence ID" value="TuG1812G0600002084.01.T01.cds469362"/>
    <property type="gene ID" value="TuG1812G0600002084.01"/>
</dbReference>
<reference evidence="2" key="2">
    <citation type="submission" date="2018-03" db="EMBL/GenBank/DDBJ databases">
        <title>The Triticum urartu genome reveals the dynamic nature of wheat genome evolution.</title>
        <authorList>
            <person name="Ling H."/>
            <person name="Ma B."/>
            <person name="Shi X."/>
            <person name="Liu H."/>
            <person name="Dong L."/>
            <person name="Sun H."/>
            <person name="Cao Y."/>
            <person name="Gao Q."/>
            <person name="Zheng S."/>
            <person name="Li Y."/>
            <person name="Yu Y."/>
            <person name="Du H."/>
            <person name="Qi M."/>
            <person name="Li Y."/>
            <person name="Yu H."/>
            <person name="Cui Y."/>
            <person name="Wang N."/>
            <person name="Chen C."/>
            <person name="Wu H."/>
            <person name="Zhao Y."/>
            <person name="Zhang J."/>
            <person name="Li Y."/>
            <person name="Zhou W."/>
            <person name="Zhang B."/>
            <person name="Hu W."/>
            <person name="Eijk M."/>
            <person name="Tang J."/>
            <person name="Witsenboer H."/>
            <person name="Zhao S."/>
            <person name="Li Z."/>
            <person name="Zhang A."/>
            <person name="Wang D."/>
            <person name="Liang C."/>
        </authorList>
    </citation>
    <scope>NUCLEOTIDE SEQUENCE [LARGE SCALE GENOMIC DNA]</scope>
    <source>
        <strain evidence="2">cv. G1812</strain>
    </source>
</reference>
<evidence type="ECO:0000313" key="2">
    <source>
        <dbReference type="EnsemblPlants" id="TuG1812G0600002087.01.T01.cds372171"/>
    </source>
</evidence>